<dbReference type="PROSITE" id="PS00086">
    <property type="entry name" value="CYTOCHROME_P450"/>
    <property type="match status" value="1"/>
</dbReference>
<evidence type="ECO:0000313" key="3">
    <source>
        <dbReference type="EMBL" id="MDE1476896.1"/>
    </source>
</evidence>
<accession>A0AAJ1J646</accession>
<dbReference type="InterPro" id="IPR017972">
    <property type="entry name" value="Cyt_P450_CS"/>
</dbReference>
<dbReference type="PANTHER" id="PTHR46696:SF4">
    <property type="entry name" value="BIOTIN BIOSYNTHESIS CYTOCHROME P450"/>
    <property type="match status" value="1"/>
</dbReference>
<dbReference type="InterPro" id="IPR001128">
    <property type="entry name" value="Cyt_P450"/>
</dbReference>
<dbReference type="GO" id="GO:0006707">
    <property type="term" value="P:cholesterol catabolic process"/>
    <property type="evidence" value="ECO:0007669"/>
    <property type="project" value="TreeGrafter"/>
</dbReference>
<evidence type="ECO:0000256" key="1">
    <source>
        <dbReference type="ARBA" id="ARBA00010617"/>
    </source>
</evidence>
<dbReference type="GO" id="GO:0008395">
    <property type="term" value="F:steroid hydroxylase activity"/>
    <property type="evidence" value="ECO:0007669"/>
    <property type="project" value="TreeGrafter"/>
</dbReference>
<protein>
    <submittedName>
        <fullName evidence="3">Cytochrome P450</fullName>
    </submittedName>
</protein>
<reference evidence="3" key="1">
    <citation type="submission" date="2021-08" db="EMBL/GenBank/DDBJ databases">
        <authorList>
            <person name="Papudeshi B."/>
            <person name="Bashey-Visser F."/>
        </authorList>
    </citation>
    <scope>NUCLEOTIDE SEQUENCE</scope>
    <source>
        <strain evidence="3">MC_266_E_2016</strain>
    </source>
</reference>
<dbReference type="EMBL" id="JAILSO010000002">
    <property type="protein sequence ID" value="MDE1476896.1"/>
    <property type="molecule type" value="Genomic_DNA"/>
</dbReference>
<keyword evidence="2" id="KW-0349">Heme</keyword>
<comment type="caution">
    <text evidence="3">The sequence shown here is derived from an EMBL/GenBank/DDBJ whole genome shotgun (WGS) entry which is preliminary data.</text>
</comment>
<keyword evidence="2" id="KW-0560">Oxidoreductase</keyword>
<evidence type="ECO:0000256" key="2">
    <source>
        <dbReference type="RuleBase" id="RU000461"/>
    </source>
</evidence>
<dbReference type="AlphaFoldDB" id="A0AAJ1J646"/>
<dbReference type="PRINTS" id="PR00359">
    <property type="entry name" value="BP450"/>
</dbReference>
<gene>
    <name evidence="3" type="ORF">KKJ01_01205</name>
</gene>
<dbReference type="GO" id="GO:0020037">
    <property type="term" value="F:heme binding"/>
    <property type="evidence" value="ECO:0007669"/>
    <property type="project" value="InterPro"/>
</dbReference>
<keyword evidence="2" id="KW-0408">Iron</keyword>
<keyword evidence="2" id="KW-0503">Monooxygenase</keyword>
<dbReference type="Gene3D" id="1.10.630.10">
    <property type="entry name" value="Cytochrome P450"/>
    <property type="match status" value="1"/>
</dbReference>
<name>A0AAJ1J646_XENBV</name>
<keyword evidence="2" id="KW-0479">Metal-binding</keyword>
<dbReference type="Proteomes" id="UP001222434">
    <property type="component" value="Unassembled WGS sequence"/>
</dbReference>
<dbReference type="InterPro" id="IPR036396">
    <property type="entry name" value="Cyt_P450_sf"/>
</dbReference>
<dbReference type="InterPro" id="IPR002397">
    <property type="entry name" value="Cyt_P450_B"/>
</dbReference>
<organism evidence="3 4">
    <name type="scientific">Xenorhabdus bovienii</name>
    <name type="common">Xenorhabdus nematophila subsp. bovienii</name>
    <dbReference type="NCBI Taxonomy" id="40576"/>
    <lineage>
        <taxon>Bacteria</taxon>
        <taxon>Pseudomonadati</taxon>
        <taxon>Pseudomonadota</taxon>
        <taxon>Gammaproteobacteria</taxon>
        <taxon>Enterobacterales</taxon>
        <taxon>Morganellaceae</taxon>
        <taxon>Xenorhabdus</taxon>
    </lineage>
</organism>
<dbReference type="SUPFAM" id="SSF48264">
    <property type="entry name" value="Cytochrome P450"/>
    <property type="match status" value="1"/>
</dbReference>
<evidence type="ECO:0000313" key="4">
    <source>
        <dbReference type="Proteomes" id="UP001222434"/>
    </source>
</evidence>
<dbReference type="GO" id="GO:0005506">
    <property type="term" value="F:iron ion binding"/>
    <property type="evidence" value="ECO:0007669"/>
    <property type="project" value="InterPro"/>
</dbReference>
<dbReference type="Pfam" id="PF00067">
    <property type="entry name" value="p450"/>
    <property type="match status" value="1"/>
</dbReference>
<dbReference type="PANTHER" id="PTHR46696">
    <property type="entry name" value="P450, PUTATIVE (EUROFUNG)-RELATED"/>
    <property type="match status" value="1"/>
</dbReference>
<reference evidence="3" key="2">
    <citation type="journal article" date="2022" name="J. Evol. Biol.">
        <title>Pre- and post-association barriers to host switching in sympatric mutualists.</title>
        <authorList>
            <person name="Dinges Z.M."/>
            <person name="Phillips R.K."/>
            <person name="Lively C.M."/>
            <person name="Bashey F."/>
        </authorList>
    </citation>
    <scope>NUCLEOTIDE SEQUENCE</scope>
    <source>
        <strain evidence="3">MC_266_E_2016</strain>
    </source>
</reference>
<comment type="similarity">
    <text evidence="1 2">Belongs to the cytochrome P450 family.</text>
</comment>
<sequence length="411" mass="45614">MKMTLSVAEIAENIDLTSPETHLRCDIDNIWYKLRSKTPVAWHSSVNGQSGFWVVSSHELAMQVYRDSQTFTSVQGNMMGTLLHGGDTASGQMLAVSDGDRHRQIRKKLLTSFSSRNLKSVQIKVQHAMQDLINNAVLSGQCDFATDIAPHIPLAAICDMLDIPESDRKKLFVNASTALASHSLSVDEIDTQLARNELLMYFYKCIQTRKLKPLGDDLLSNLIAMTQDHLSMTEDEVVFNCYSILLGGDEAIRLSMIGIMKVFAEKPECWAQLRSGEIEINKAVEELLRWTTSTLHCGRTAMADIELGGQQVKAGDIVTVWNRSANYDESIFDRPYELNLKRADNRHLSFGYGPHLCLGAVLARIEVTALLEALVATVDGIFLIGNPEPIYSTFLSGFSSLPIRLTGVSKT</sequence>
<proteinExistence type="inferred from homology"/>
<dbReference type="GO" id="GO:0036199">
    <property type="term" value="F:cholest-4-en-3-one 26-monooxygenase activity"/>
    <property type="evidence" value="ECO:0007669"/>
    <property type="project" value="TreeGrafter"/>
</dbReference>